<organism evidence="1 2">
    <name type="scientific">Bathymodiolus azoricus thioautotrophic gill symbiont</name>
    <dbReference type="NCBI Taxonomy" id="235205"/>
    <lineage>
        <taxon>Bacteria</taxon>
        <taxon>Pseudomonadati</taxon>
        <taxon>Pseudomonadota</taxon>
        <taxon>Gammaproteobacteria</taxon>
        <taxon>sulfur-oxidizing symbionts</taxon>
    </lineage>
</organism>
<dbReference type="EMBL" id="CVUD02000095">
    <property type="protein sequence ID" value="SEH68139.1"/>
    <property type="molecule type" value="Genomic_DNA"/>
</dbReference>
<dbReference type="STRING" id="235205.BAZSYMB_SCAFFOLD00057_1"/>
<proteinExistence type="predicted"/>
<evidence type="ECO:0000313" key="2">
    <source>
        <dbReference type="Proteomes" id="UP000198559"/>
    </source>
</evidence>
<gene>
    <name evidence="1" type="ORF">BAZSYMB_SCAFFOLD00057_1</name>
</gene>
<protein>
    <submittedName>
        <fullName evidence="1">Uncharacterized protein</fullName>
    </submittedName>
</protein>
<reference evidence="2" key="1">
    <citation type="submission" date="2016-06" db="EMBL/GenBank/DDBJ databases">
        <authorList>
            <person name="Petersen J."/>
            <person name="Sayavedra L."/>
        </authorList>
    </citation>
    <scope>NUCLEOTIDE SEQUENCE [LARGE SCALE GENOMIC DNA]</scope>
    <source>
        <strain evidence="2">BazSymB</strain>
    </source>
</reference>
<accession>A0A1H6K019</accession>
<dbReference type="AlphaFoldDB" id="A0A1H6K019"/>
<evidence type="ECO:0000313" key="1">
    <source>
        <dbReference type="EMBL" id="SEH68139.1"/>
    </source>
</evidence>
<dbReference type="Proteomes" id="UP000198559">
    <property type="component" value="Unassembled WGS sequence"/>
</dbReference>
<name>A0A1H6K019_9GAMM</name>
<sequence length="59" mass="6501">MAIIHFPCTPFGHSLLPTLIELSFNCPHVFGFSLAFPVVPEVNKIATVCCAFISKFSIF</sequence>